<evidence type="ECO:0000259" key="2">
    <source>
        <dbReference type="PROSITE" id="PS51733"/>
    </source>
</evidence>
<dbReference type="Proteomes" id="UP000740605">
    <property type="component" value="Unassembled WGS sequence"/>
</dbReference>
<reference evidence="3 4" key="1">
    <citation type="submission" date="2021-03" db="EMBL/GenBank/DDBJ databases">
        <title>Microbacterium pauli sp. nov., isolated from microfiltered milk.</title>
        <authorList>
            <person name="Bellassi P."/>
            <person name="Fontana A."/>
            <person name="Callegari M.L."/>
            <person name="Lorenzo M."/>
            <person name="Cappa F."/>
        </authorList>
    </citation>
    <scope>NUCLEOTIDE SEQUENCE [LARGE SCALE GENOMIC DNA]</scope>
    <source>
        <strain evidence="3 4">DSM 18909</strain>
    </source>
</reference>
<gene>
    <name evidence="3" type="ORF">J0P97_08990</name>
</gene>
<dbReference type="RefSeq" id="WP_215487447.1">
    <property type="nucleotide sequence ID" value="NZ_BAAAPJ010000002.1"/>
</dbReference>
<dbReference type="Gene3D" id="2.30.30.100">
    <property type="match status" value="1"/>
</dbReference>
<organism evidence="3 4">
    <name type="scientific">Microbacterium flavum</name>
    <dbReference type="NCBI Taxonomy" id="415216"/>
    <lineage>
        <taxon>Bacteria</taxon>
        <taxon>Bacillati</taxon>
        <taxon>Actinomycetota</taxon>
        <taxon>Actinomycetes</taxon>
        <taxon>Micrococcales</taxon>
        <taxon>Microbacteriaceae</taxon>
        <taxon>Microbacterium</taxon>
    </lineage>
</organism>
<proteinExistence type="predicted"/>
<name>A0ABS5XUK5_9MICO</name>
<dbReference type="PROSITE" id="PS51733">
    <property type="entry name" value="BPL_LPL_CATALYTIC"/>
    <property type="match status" value="1"/>
</dbReference>
<comment type="caution">
    <text evidence="3">The sequence shown here is derived from an EMBL/GenBank/DDBJ whole genome shotgun (WGS) entry which is preliminary data.</text>
</comment>
<evidence type="ECO:0000313" key="4">
    <source>
        <dbReference type="Proteomes" id="UP000740605"/>
    </source>
</evidence>
<dbReference type="InterPro" id="IPR045864">
    <property type="entry name" value="aa-tRNA-synth_II/BPL/LPL"/>
</dbReference>
<dbReference type="Pfam" id="PF03099">
    <property type="entry name" value="BPL_LplA_LipB"/>
    <property type="match status" value="1"/>
</dbReference>
<dbReference type="EMBL" id="JAFLHG010000007">
    <property type="protein sequence ID" value="MBT8798205.1"/>
    <property type="molecule type" value="Genomic_DNA"/>
</dbReference>
<dbReference type="NCBIfam" id="TIGR00121">
    <property type="entry name" value="birA_ligase"/>
    <property type="match status" value="1"/>
</dbReference>
<evidence type="ECO:0000313" key="3">
    <source>
        <dbReference type="EMBL" id="MBT8798205.1"/>
    </source>
</evidence>
<dbReference type="PANTHER" id="PTHR12835:SF5">
    <property type="entry name" value="BIOTIN--PROTEIN LIGASE"/>
    <property type="match status" value="1"/>
</dbReference>
<keyword evidence="1 3" id="KW-0436">Ligase</keyword>
<dbReference type="CDD" id="cd16442">
    <property type="entry name" value="BPL"/>
    <property type="match status" value="1"/>
</dbReference>
<dbReference type="InterPro" id="IPR004143">
    <property type="entry name" value="BPL_LPL_catalytic"/>
</dbReference>
<evidence type="ECO:0000256" key="1">
    <source>
        <dbReference type="ARBA" id="ARBA00022598"/>
    </source>
</evidence>
<protein>
    <submittedName>
        <fullName evidence="3">Biotin--[acetyl-CoA-carboxylase] ligase</fullName>
        <ecNumber evidence="3">6.3.4.15</ecNumber>
    </submittedName>
</protein>
<sequence>MTISSDGYPLAAAVSPRVHVLDEIDSTNAKLVRDAAADPDSHPHLSLVVTRDQRAGRGRLDRVWTAPPGTALAVSVLLRVGAVTLADRGWIPLVAGAALRDAVAAQLPDAEVSLKWPNDVLVGAGTGARKISGILVEVVPSDPQTVVVGVGINTTMEPVDLPVPTATSFADQSVTADEDRLLADFLTGLRDGIADLAVGGGAAVAERVAAHCSTLGLDVAVSLPDDTTLRGRAVRLDPAGRLVIEAEGVETVVGAGDILHVR</sequence>
<dbReference type="GO" id="GO:0004077">
    <property type="term" value="F:biotin--[biotin carboxyl-carrier protein] ligase activity"/>
    <property type="evidence" value="ECO:0007669"/>
    <property type="project" value="UniProtKB-EC"/>
</dbReference>
<keyword evidence="4" id="KW-1185">Reference proteome</keyword>
<dbReference type="SUPFAM" id="SSF55681">
    <property type="entry name" value="Class II aaRS and biotin synthetases"/>
    <property type="match status" value="1"/>
</dbReference>
<dbReference type="InterPro" id="IPR004408">
    <property type="entry name" value="Biotin_CoA_COase_ligase"/>
</dbReference>
<dbReference type="Gene3D" id="3.30.930.10">
    <property type="entry name" value="Bira Bifunctional Protein, Domain 2"/>
    <property type="match status" value="1"/>
</dbReference>
<accession>A0ABS5XUK5</accession>
<dbReference type="EC" id="6.3.4.15" evidence="3"/>
<feature type="domain" description="BPL/LPL catalytic" evidence="2">
    <location>
        <begin position="12"/>
        <end position="197"/>
    </location>
</feature>
<dbReference type="PANTHER" id="PTHR12835">
    <property type="entry name" value="BIOTIN PROTEIN LIGASE"/>
    <property type="match status" value="1"/>
</dbReference>